<keyword evidence="7" id="KW-0732">Signal</keyword>
<comment type="caution">
    <text evidence="12">The sequence shown here is derived from an EMBL/GenBank/DDBJ whole genome shotgun (WGS) entry which is preliminary data.</text>
</comment>
<evidence type="ECO:0000256" key="9">
    <source>
        <dbReference type="ARBA" id="ARBA00023136"/>
    </source>
</evidence>
<evidence type="ECO:0000256" key="10">
    <source>
        <dbReference type="ARBA" id="ARBA00023237"/>
    </source>
</evidence>
<evidence type="ECO:0000256" key="6">
    <source>
        <dbReference type="ARBA" id="ARBA00022692"/>
    </source>
</evidence>
<evidence type="ECO:0000256" key="7">
    <source>
        <dbReference type="ARBA" id="ARBA00022729"/>
    </source>
</evidence>
<evidence type="ECO:0000259" key="11">
    <source>
        <dbReference type="PROSITE" id="PS51272"/>
    </source>
</evidence>
<dbReference type="InterPro" id="IPR045584">
    <property type="entry name" value="Pilin-like"/>
</dbReference>
<keyword evidence="4" id="KW-0813">Transport</keyword>
<evidence type="ECO:0000256" key="4">
    <source>
        <dbReference type="ARBA" id="ARBA00022448"/>
    </source>
</evidence>
<proteinExistence type="inferred from homology"/>
<evidence type="ECO:0000256" key="1">
    <source>
        <dbReference type="ARBA" id="ARBA00004241"/>
    </source>
</evidence>
<dbReference type="SUPFAM" id="SSF54523">
    <property type="entry name" value="Pili subunits"/>
    <property type="match status" value="1"/>
</dbReference>
<dbReference type="Gene3D" id="2.150.10.10">
    <property type="entry name" value="Serralysin-like metalloprotease, C-terminal"/>
    <property type="match status" value="1"/>
</dbReference>
<dbReference type="InterPro" id="IPR001119">
    <property type="entry name" value="SLH_dom"/>
</dbReference>
<dbReference type="SUPFAM" id="SSF101967">
    <property type="entry name" value="Adhesin YadA, collagen-binding domain"/>
    <property type="match status" value="1"/>
</dbReference>
<evidence type="ECO:0000256" key="5">
    <source>
        <dbReference type="ARBA" id="ARBA00022452"/>
    </source>
</evidence>
<evidence type="ECO:0000313" key="13">
    <source>
        <dbReference type="Proteomes" id="UP001272515"/>
    </source>
</evidence>
<keyword evidence="10" id="KW-0998">Cell outer membrane</keyword>
<dbReference type="InterPro" id="IPR011049">
    <property type="entry name" value="Serralysin-like_metalloprot_C"/>
</dbReference>
<protein>
    <submittedName>
        <fullName evidence="12">YadA-like family protein</fullName>
    </submittedName>
</protein>
<evidence type="ECO:0000256" key="3">
    <source>
        <dbReference type="ARBA" id="ARBA00005848"/>
    </source>
</evidence>
<dbReference type="EMBL" id="JAWJZB010000001">
    <property type="protein sequence ID" value="MDV5087435.1"/>
    <property type="molecule type" value="Genomic_DNA"/>
</dbReference>
<dbReference type="InterPro" id="IPR005594">
    <property type="entry name" value="YadA_C"/>
</dbReference>
<keyword evidence="8" id="KW-0653">Protein transport</keyword>
<sequence>MNSNSGDSTFIGLYSGRNMTTTTSNPMGSVYGNNVGLGSSTLDGASGNMNVGIGTGATASGTNSISIGTGNIVTGNNSGAIGDPTTISGNASYSLGNDNSIPTDNTFVVGNNVTATADNSVFLGDNTAYVAQGSTTEGLSTTYTSSTIGSRTYSYAGGDTNTGVVSVGSQSGTRRIQNVSAGLVSATSTDAINGSQLYAVANTLGTEIDTLSNIVNNINTNFYGSLNRLDNKINKVGAGAAALSALHPLDFDPDEKWNFAAGYGNYNSANAMALGAFYRPNEDTMFSIGGSMGNGMLEGYPDGTFKGNQAMTRYEIAALFYRALKNGAPVDDTMDRAMNEFESEFRQLRLEHFRVDRISGKDNDRHKIERIRVNNEDNKEKGIYKDVYGSIIQK</sequence>
<dbReference type="PROSITE" id="PS51272">
    <property type="entry name" value="SLH"/>
    <property type="match status" value="1"/>
</dbReference>
<keyword evidence="13" id="KW-1185">Reference proteome</keyword>
<keyword evidence="5" id="KW-1134">Transmembrane beta strand</keyword>
<name>A0ABU3Z6A2_9FIRM</name>
<keyword evidence="9" id="KW-0472">Membrane</keyword>
<comment type="similarity">
    <text evidence="3">Belongs to the autotransporter-2 (AT-2) (TC 1.B.40) family.</text>
</comment>
<gene>
    <name evidence="12" type="ORF">RVY80_01015</name>
</gene>
<dbReference type="Pfam" id="PF03895">
    <property type="entry name" value="YadA_anchor"/>
    <property type="match status" value="1"/>
</dbReference>
<evidence type="ECO:0000256" key="8">
    <source>
        <dbReference type="ARBA" id="ARBA00022927"/>
    </source>
</evidence>
<evidence type="ECO:0000256" key="2">
    <source>
        <dbReference type="ARBA" id="ARBA00004442"/>
    </source>
</evidence>
<accession>A0ABU3Z6A2</accession>
<comment type="subcellular location">
    <subcellularLocation>
        <location evidence="2">Cell outer membrane</location>
    </subcellularLocation>
    <subcellularLocation>
        <location evidence="1">Cell surface</location>
    </subcellularLocation>
</comment>
<dbReference type="InterPro" id="IPR008635">
    <property type="entry name" value="Coiled_stalk_dom"/>
</dbReference>
<feature type="domain" description="SLH" evidence="11">
    <location>
        <begin position="265"/>
        <end position="334"/>
    </location>
</feature>
<evidence type="ECO:0000313" key="12">
    <source>
        <dbReference type="EMBL" id="MDV5087435.1"/>
    </source>
</evidence>
<reference evidence="12 13" key="1">
    <citation type="submission" date="2023-10" db="EMBL/GenBank/DDBJ databases">
        <title>Veillonella sp. nov., isolated from a pig farm feces dump.</title>
        <authorList>
            <person name="Chang Y.-H."/>
        </authorList>
    </citation>
    <scope>NUCLEOTIDE SEQUENCE [LARGE SCALE GENOMIC DNA]</scope>
    <source>
        <strain evidence="12 13">YH-vei2233</strain>
    </source>
</reference>
<dbReference type="Gene3D" id="3.30.1300.30">
    <property type="entry name" value="GSPII I/J protein-like"/>
    <property type="match status" value="1"/>
</dbReference>
<organism evidence="12 13">
    <name type="scientific">Veillonella absiana</name>
    <dbReference type="NCBI Taxonomy" id="3079305"/>
    <lineage>
        <taxon>Bacteria</taxon>
        <taxon>Bacillati</taxon>
        <taxon>Bacillota</taxon>
        <taxon>Negativicutes</taxon>
        <taxon>Veillonellales</taxon>
        <taxon>Veillonellaceae</taxon>
        <taxon>Veillonella</taxon>
    </lineage>
</organism>
<keyword evidence="6" id="KW-0812">Transmembrane</keyword>
<dbReference type="Proteomes" id="UP001272515">
    <property type="component" value="Unassembled WGS sequence"/>
</dbReference>
<dbReference type="Pfam" id="PF05662">
    <property type="entry name" value="YadA_stalk"/>
    <property type="match status" value="1"/>
</dbReference>